<feature type="compositionally biased region" description="Basic and acidic residues" evidence="1">
    <location>
        <begin position="307"/>
        <end position="320"/>
    </location>
</feature>
<dbReference type="RefSeq" id="WP_246651736.1">
    <property type="nucleotide sequence ID" value="NZ_JAHKRM010000011.1"/>
</dbReference>
<dbReference type="EMBL" id="JBHUCM010000031">
    <property type="protein sequence ID" value="MFD1542340.1"/>
    <property type="molecule type" value="Genomic_DNA"/>
</dbReference>
<reference evidence="3" key="1">
    <citation type="journal article" date="2019" name="Int. J. Syst. Evol. Microbiol.">
        <title>The Global Catalogue of Microorganisms (GCM) 10K type strain sequencing project: providing services to taxonomists for standard genome sequencing and annotation.</title>
        <authorList>
            <consortium name="The Broad Institute Genomics Platform"/>
            <consortium name="The Broad Institute Genome Sequencing Center for Infectious Disease"/>
            <person name="Wu L."/>
            <person name="Ma J."/>
        </authorList>
    </citation>
    <scope>NUCLEOTIDE SEQUENCE [LARGE SCALE GENOMIC DNA]</scope>
    <source>
        <strain evidence="3">CGMCC 1.15399</strain>
    </source>
</reference>
<name>A0ABW4GIB7_9ACTN</name>
<keyword evidence="3" id="KW-1185">Reference proteome</keyword>
<proteinExistence type="predicted"/>
<evidence type="ECO:0000313" key="3">
    <source>
        <dbReference type="Proteomes" id="UP001597097"/>
    </source>
</evidence>
<feature type="region of interest" description="Disordered" evidence="1">
    <location>
        <begin position="259"/>
        <end position="280"/>
    </location>
</feature>
<accession>A0ABW4GIB7</accession>
<feature type="region of interest" description="Disordered" evidence="1">
    <location>
        <begin position="300"/>
        <end position="320"/>
    </location>
</feature>
<dbReference type="InterPro" id="IPR055582">
    <property type="entry name" value="DUF7158"/>
</dbReference>
<sequence length="320" mass="34088">MNHTLADPAGHRHEDNAPPTGHHHDGHTPLAGQHDRDASVSLGGHRLSDPPGGPVRERPPATGAATAPGAGAVIGWVGGRPISREPLERRVRELRDGPLNAALPVPGSSEDRQLARWLTQVILTEALCEAEAAARGLTPVETGQLDPTAAVELGSINAAAYNGSPWVRALFEHVTATVEVPPEWRSPVPAQGVARRDVRHRVFADRADAAAATADDLEPLGAVTLGSLPKAIADAIPRRPYGTLIGPVEDALGWHVAVAHPEPTPPTRSPSNPGTVSRRDAARRRMFARWLDELRAAKVELVPGLEHPGDPRQPDNHHKH</sequence>
<evidence type="ECO:0000313" key="2">
    <source>
        <dbReference type="EMBL" id="MFD1542340.1"/>
    </source>
</evidence>
<evidence type="ECO:0000256" key="1">
    <source>
        <dbReference type="SAM" id="MobiDB-lite"/>
    </source>
</evidence>
<dbReference type="Pfam" id="PF23716">
    <property type="entry name" value="DUF7158"/>
    <property type="match status" value="1"/>
</dbReference>
<comment type="caution">
    <text evidence="2">The sequence shown here is derived from an EMBL/GenBank/DDBJ whole genome shotgun (WGS) entry which is preliminary data.</text>
</comment>
<organism evidence="2 3">
    <name type="scientific">Nonomuraea guangzhouensis</name>
    <dbReference type="NCBI Taxonomy" id="1291555"/>
    <lineage>
        <taxon>Bacteria</taxon>
        <taxon>Bacillati</taxon>
        <taxon>Actinomycetota</taxon>
        <taxon>Actinomycetes</taxon>
        <taxon>Streptosporangiales</taxon>
        <taxon>Streptosporangiaceae</taxon>
        <taxon>Nonomuraea</taxon>
    </lineage>
</organism>
<dbReference type="Proteomes" id="UP001597097">
    <property type="component" value="Unassembled WGS sequence"/>
</dbReference>
<feature type="compositionally biased region" description="Basic and acidic residues" evidence="1">
    <location>
        <begin position="9"/>
        <end position="38"/>
    </location>
</feature>
<protein>
    <submittedName>
        <fullName evidence="2">Peptidylprolyl isomerase</fullName>
    </submittedName>
</protein>
<feature type="region of interest" description="Disordered" evidence="1">
    <location>
        <begin position="1"/>
        <end position="72"/>
    </location>
</feature>
<gene>
    <name evidence="2" type="ORF">ACFSJ0_35175</name>
</gene>
<dbReference type="GO" id="GO:0016853">
    <property type="term" value="F:isomerase activity"/>
    <property type="evidence" value="ECO:0007669"/>
    <property type="project" value="UniProtKB-KW"/>
</dbReference>
<feature type="compositionally biased region" description="Low complexity" evidence="1">
    <location>
        <begin position="60"/>
        <end position="71"/>
    </location>
</feature>
<keyword evidence="2" id="KW-0413">Isomerase</keyword>